<evidence type="ECO:0000313" key="2">
    <source>
        <dbReference type="Proteomes" id="UP000253034"/>
    </source>
</evidence>
<protein>
    <recommendedName>
        <fullName evidence="3">NACHT domain-containing protein</fullName>
    </recommendedName>
</protein>
<dbReference type="OrthoDB" id="7051144at2"/>
<reference evidence="1 2" key="1">
    <citation type="submission" date="2018-07" db="EMBL/GenBank/DDBJ databases">
        <title>Genomic Encyclopedia of Type Strains, Phase IV (KMG-IV): sequencing the most valuable type-strain genomes for metagenomic binning, comparative biology and taxonomic classification.</title>
        <authorList>
            <person name="Goeker M."/>
        </authorList>
    </citation>
    <scope>NUCLEOTIDE SEQUENCE [LARGE SCALE GENOMIC DNA]</scope>
    <source>
        <strain evidence="1 2">DSM 27016</strain>
    </source>
</reference>
<dbReference type="Gene3D" id="3.40.50.300">
    <property type="entry name" value="P-loop containing nucleotide triphosphate hydrolases"/>
    <property type="match status" value="1"/>
</dbReference>
<accession>A0A369AQE4</accession>
<sequence length="1368" mass="160668">MQDINWNMFNLKNPDKRMAFQNMCKHLFCRELSISGYDLQANYNNAGLEAKPVLHDGKYYGFQCKYVELATNPNNFYRQIKKSLDIAYRIYKSQLDVIYIYSNADIQPDISDNEASTQKSDTNRLKIQEDARKNGITIEWNTKDSLELILNEPKNDDIATFYFSESRELNFLDSSISIEDKTFLNSEEFIPLPIREHTGYDDVICLLQKRCCAIVLGDAGTGKTLMMKKFFSHFKDDFLKNYSNAITGATIFPVFIRLRECINGNLEDILRQRLRDYRIDKTANTFKYLYFLDGLDEVSANFIDNILNYVETVKDYENTHGIVFSSRKDSFNLVFMYRHFPDIKKIGLLPLTIKYIEDYFRAKKDENKIKKLQELTGKNRSLVADLNDIFSINLFWNMIERVDEATTKIDLCEQSVNYFLNKYNKLNEISLPEPKTQYIKELFSDIAYHMRTSNLLNIKLHKLQLLIQGRFDRLTYDDTNKIIYCFSELFFEKADHQDQMIFSFRHRRFQEYFLCKKVLEVFPKHPCVLRELQLLNDKDFILMLFLKYGIKESIANRNILLNLALRFFEAYLGSDYWAGYKDSYIGIRSDYGVGGVNPFEQDEFINALASQTIENIFILFESLGIKKANLSNPKIFSKLIVLFHKKNNINVFDNMRKHFSYKEEELEKIKFNSIYDMLYFNKFFCEKDISLKVYDERIKKFKINPNTDFMSIADEGCQHVLSFFNYLIDYNIPFLCTIIKEIEIEHLELLCYQLLRNEYIHLIVSEETEVTNLKSSIVARIENNDKDTFLLNTIVFYNLVTHKDYGIETLKTRFEKVNQNNLPTWERNIEANQYIAILLKKNKTIYTPNYKFGIEIKNISISDNSLDSILQKIISVVKNYNFSTYNWFKYKNSNLIGAILATYPFVLDDIKKVLHLLFKYDSVVSMLTIFYSIFNINLNLFKQVANEAILNKIYEESTKQLSYYDDNSNAEHMFSAMYAYFNTGKSHQLLLKGLNNSICRPAFRGEDLIDHVLPYCLSLFAVDNWYSEYQLEIFASRIYDMLKIMSDTTDGGTDLSLFKEVLLEYIPSSSLLNEDEIYNTKTKNMDKETENSKGAVAGLQKNNLTMENIDHYYKCRIDGADYNSTETWESLINFELENDKDLNNLFSVLIDNRYPEPYGGKVNEVFPLITAVLLKNPKTKQRIIDFIISQGGRSGLVNMIKASMYNSDIASGKRYFEELLLLCEMIVYPMNASSLKAEKRVDLVSDIISKIENSTKEDWYINENDERILRLDPNIKIISSDFDERRQFHEEWAIRYSDSHAYLYQYYLYYNSSLIKKYKLVSVDGGRATLPIPRAGTNIVSRKDYRFALIINESRILEYVYRYGLIVE</sequence>
<name>A0A369AQE4_9FIRM</name>
<comment type="caution">
    <text evidence="1">The sequence shown here is derived from an EMBL/GenBank/DDBJ whole genome shotgun (WGS) entry which is preliminary data.</text>
</comment>
<keyword evidence="2" id="KW-1185">Reference proteome</keyword>
<dbReference type="EMBL" id="QPJT01000029">
    <property type="protein sequence ID" value="RCX10437.1"/>
    <property type="molecule type" value="Genomic_DNA"/>
</dbReference>
<proteinExistence type="predicted"/>
<gene>
    <name evidence="1" type="ORF">DFR58_12929</name>
</gene>
<dbReference type="InterPro" id="IPR027417">
    <property type="entry name" value="P-loop_NTPase"/>
</dbReference>
<dbReference type="RefSeq" id="WP_114299477.1">
    <property type="nucleotide sequence ID" value="NZ_QPJT01000029.1"/>
</dbReference>
<evidence type="ECO:0000313" key="1">
    <source>
        <dbReference type="EMBL" id="RCX10437.1"/>
    </source>
</evidence>
<dbReference type="SUPFAM" id="SSF52540">
    <property type="entry name" value="P-loop containing nucleoside triphosphate hydrolases"/>
    <property type="match status" value="1"/>
</dbReference>
<dbReference type="Proteomes" id="UP000253034">
    <property type="component" value="Unassembled WGS sequence"/>
</dbReference>
<evidence type="ECO:0008006" key="3">
    <source>
        <dbReference type="Google" id="ProtNLM"/>
    </source>
</evidence>
<organism evidence="1 2">
    <name type="scientific">Anaerobacterium chartisolvens</name>
    <dbReference type="NCBI Taxonomy" id="1297424"/>
    <lineage>
        <taxon>Bacteria</taxon>
        <taxon>Bacillati</taxon>
        <taxon>Bacillota</taxon>
        <taxon>Clostridia</taxon>
        <taxon>Eubacteriales</taxon>
        <taxon>Oscillospiraceae</taxon>
        <taxon>Anaerobacterium</taxon>
    </lineage>
</organism>